<dbReference type="AlphaFoldDB" id="A0A9W9KVH9"/>
<dbReference type="PROSITE" id="PS51296">
    <property type="entry name" value="RIESKE"/>
    <property type="match status" value="1"/>
</dbReference>
<dbReference type="SUPFAM" id="SSF50022">
    <property type="entry name" value="ISP domain"/>
    <property type="match status" value="1"/>
</dbReference>
<evidence type="ECO:0000256" key="4">
    <source>
        <dbReference type="ARBA" id="ARBA00022714"/>
    </source>
</evidence>
<evidence type="ECO:0000313" key="12">
    <source>
        <dbReference type="Proteomes" id="UP001149079"/>
    </source>
</evidence>
<sequence>MSQQEYKLKDIASFASLSSDKVEAEVEGIEEGKVLLIKLGDKVHAISPRCSHYGAPLKNGVVTGDGRITCPWHGGEFSSHTTYADDYLGSWNERYRAKDKKLTAYIYTACFNVATGDVEDAPAPNALNKFEVFEKNDGVYIHAREEDVKAGQRNPVFNCKVSKPDEHVVVIGGGSGTLGLIQSLREQKYPGAITVISKEPYLIIDRTKLSKALISDPTKIQWRPREWYAEAAIETVTDEVTAVDFNQKSVSTKSGKSLSYTKLVLATGGVPRSLPLQGFKGDLGNVFTLRGIKDVEAILSAVGETKRNVVIIGSSFIGMEVGVALSKNHNVTIVGMESAPMERVMGAQVGRIFRSNLEKAGITFHLDANVSHATASPSDTKNVGAVHLKDGTALPADVVIQGVGVRPGTDFLRDNPAVTLEKDGSLRTDAHFLVPGLQDSVFAIGDIATYPYFGPGSDAGGTPVRIEHWNVAQNAGRAAARAIVHAQRGPLSSLKPKTFIPVFWSALGSQLRYCGNPVHGFDDVILREQGEAKFVAFYTAGETVVAVSTMGVDPVMSKSAELMRAGKMPGKKEVLGGVDILSVPL</sequence>
<gene>
    <name evidence="11" type="ORF">N7515_009094</name>
</gene>
<evidence type="ECO:0000256" key="7">
    <source>
        <dbReference type="ARBA" id="ARBA00023002"/>
    </source>
</evidence>
<evidence type="ECO:0000256" key="9">
    <source>
        <dbReference type="ARBA" id="ARBA00023014"/>
    </source>
</evidence>
<dbReference type="OrthoDB" id="6029at2759"/>
<reference evidence="11" key="1">
    <citation type="submission" date="2022-11" db="EMBL/GenBank/DDBJ databases">
        <authorList>
            <person name="Petersen C."/>
        </authorList>
    </citation>
    <scope>NUCLEOTIDE SEQUENCE</scope>
    <source>
        <strain evidence="11">IBT 22155</strain>
    </source>
</reference>
<evidence type="ECO:0000256" key="5">
    <source>
        <dbReference type="ARBA" id="ARBA00022723"/>
    </source>
</evidence>
<keyword evidence="4" id="KW-0001">2Fe-2S</keyword>
<dbReference type="Gene3D" id="2.102.10.10">
    <property type="entry name" value="Rieske [2Fe-2S] iron-sulphur domain"/>
    <property type="match status" value="1"/>
</dbReference>
<keyword evidence="5" id="KW-0479">Metal-binding</keyword>
<comment type="similarity">
    <text evidence="2">Belongs to the FAD-dependent oxidoreductase family.</text>
</comment>
<dbReference type="Proteomes" id="UP001149079">
    <property type="component" value="Unassembled WGS sequence"/>
</dbReference>
<dbReference type="GO" id="GO:0005737">
    <property type="term" value="C:cytoplasm"/>
    <property type="evidence" value="ECO:0007669"/>
    <property type="project" value="TreeGrafter"/>
</dbReference>
<dbReference type="InterPro" id="IPR050446">
    <property type="entry name" value="FAD-oxidoreductase/Apoptosis"/>
</dbReference>
<dbReference type="RefSeq" id="XP_056517637.1">
    <property type="nucleotide sequence ID" value="XM_056669838.1"/>
</dbReference>
<keyword evidence="12" id="KW-1185">Reference proteome</keyword>
<comment type="caution">
    <text evidence="11">The sequence shown here is derived from an EMBL/GenBank/DDBJ whole genome shotgun (WGS) entry which is preliminary data.</text>
</comment>
<dbReference type="SUPFAM" id="SSF55424">
    <property type="entry name" value="FAD/NAD-linked reductases, dimerisation (C-terminal) domain"/>
    <property type="match status" value="1"/>
</dbReference>
<dbReference type="PRINTS" id="PR00368">
    <property type="entry name" value="FADPNR"/>
</dbReference>
<dbReference type="Gene3D" id="3.50.50.60">
    <property type="entry name" value="FAD/NAD(P)-binding domain"/>
    <property type="match status" value="2"/>
</dbReference>
<dbReference type="GO" id="GO:0046872">
    <property type="term" value="F:metal ion binding"/>
    <property type="evidence" value="ECO:0007669"/>
    <property type="project" value="UniProtKB-KW"/>
</dbReference>
<keyword evidence="6" id="KW-0274">FAD</keyword>
<evidence type="ECO:0000256" key="1">
    <source>
        <dbReference type="ARBA" id="ARBA00001974"/>
    </source>
</evidence>
<keyword evidence="7" id="KW-0560">Oxidoreductase</keyword>
<dbReference type="PANTHER" id="PTHR43557">
    <property type="entry name" value="APOPTOSIS-INDUCING FACTOR 1"/>
    <property type="match status" value="1"/>
</dbReference>
<accession>A0A9W9KVH9</accession>
<dbReference type="PRINTS" id="PR00411">
    <property type="entry name" value="PNDRDTASEI"/>
</dbReference>
<name>A0A9W9KVH9_9EURO</name>
<comment type="cofactor">
    <cofactor evidence="1">
        <name>FAD</name>
        <dbReference type="ChEBI" id="CHEBI:57692"/>
    </cofactor>
</comment>
<keyword evidence="9" id="KW-0411">Iron-sulfur</keyword>
<dbReference type="Pfam" id="PF07992">
    <property type="entry name" value="Pyr_redox_2"/>
    <property type="match status" value="1"/>
</dbReference>
<feature type="domain" description="Rieske" evidence="10">
    <location>
        <begin position="13"/>
        <end position="141"/>
    </location>
</feature>
<evidence type="ECO:0000259" key="10">
    <source>
        <dbReference type="PROSITE" id="PS51296"/>
    </source>
</evidence>
<keyword evidence="3" id="KW-0285">Flavoprotein</keyword>
<proteinExistence type="inferred from homology"/>
<dbReference type="InterPro" id="IPR036188">
    <property type="entry name" value="FAD/NAD-bd_sf"/>
</dbReference>
<dbReference type="GO" id="GO:0016651">
    <property type="term" value="F:oxidoreductase activity, acting on NAD(P)H"/>
    <property type="evidence" value="ECO:0007669"/>
    <property type="project" value="TreeGrafter"/>
</dbReference>
<evidence type="ECO:0000256" key="2">
    <source>
        <dbReference type="ARBA" id="ARBA00006442"/>
    </source>
</evidence>
<dbReference type="PANTHER" id="PTHR43557:SF2">
    <property type="entry name" value="RIESKE DOMAIN-CONTAINING PROTEIN-RELATED"/>
    <property type="match status" value="1"/>
</dbReference>
<keyword evidence="8" id="KW-0408">Iron</keyword>
<dbReference type="GeneID" id="81409008"/>
<dbReference type="EMBL" id="JAPQKL010000007">
    <property type="protein sequence ID" value="KAJ5121133.1"/>
    <property type="molecule type" value="Genomic_DNA"/>
</dbReference>
<evidence type="ECO:0000256" key="3">
    <source>
        <dbReference type="ARBA" id="ARBA00022630"/>
    </source>
</evidence>
<dbReference type="InterPro" id="IPR023753">
    <property type="entry name" value="FAD/NAD-binding_dom"/>
</dbReference>
<dbReference type="InterPro" id="IPR017941">
    <property type="entry name" value="Rieske_2Fe-2S"/>
</dbReference>
<dbReference type="Pfam" id="PF00355">
    <property type="entry name" value="Rieske"/>
    <property type="match status" value="1"/>
</dbReference>
<protein>
    <submittedName>
        <fullName evidence="11">Pyridine nucleotide-disulfide oxidoreductase dimerization</fullName>
    </submittedName>
</protein>
<organism evidence="11 12">
    <name type="scientific">Penicillium bovifimosum</name>
    <dbReference type="NCBI Taxonomy" id="126998"/>
    <lineage>
        <taxon>Eukaryota</taxon>
        <taxon>Fungi</taxon>
        <taxon>Dikarya</taxon>
        <taxon>Ascomycota</taxon>
        <taxon>Pezizomycotina</taxon>
        <taxon>Eurotiomycetes</taxon>
        <taxon>Eurotiomycetidae</taxon>
        <taxon>Eurotiales</taxon>
        <taxon>Aspergillaceae</taxon>
        <taxon>Penicillium</taxon>
    </lineage>
</organism>
<dbReference type="InterPro" id="IPR036922">
    <property type="entry name" value="Rieske_2Fe-2S_sf"/>
</dbReference>
<dbReference type="InterPro" id="IPR016156">
    <property type="entry name" value="FAD/NAD-linked_Rdtase_dimer_sf"/>
</dbReference>
<dbReference type="Gene3D" id="3.30.390.30">
    <property type="match status" value="1"/>
</dbReference>
<dbReference type="SUPFAM" id="SSF51905">
    <property type="entry name" value="FAD/NAD(P)-binding domain"/>
    <property type="match status" value="2"/>
</dbReference>
<dbReference type="GO" id="GO:0051537">
    <property type="term" value="F:2 iron, 2 sulfur cluster binding"/>
    <property type="evidence" value="ECO:0007669"/>
    <property type="project" value="UniProtKB-KW"/>
</dbReference>
<reference evidence="11" key="2">
    <citation type="journal article" date="2023" name="IMA Fungus">
        <title>Comparative genomic study of the Penicillium genus elucidates a diverse pangenome and 15 lateral gene transfer events.</title>
        <authorList>
            <person name="Petersen C."/>
            <person name="Sorensen T."/>
            <person name="Nielsen M.R."/>
            <person name="Sondergaard T.E."/>
            <person name="Sorensen J.L."/>
            <person name="Fitzpatrick D.A."/>
            <person name="Frisvad J.C."/>
            <person name="Nielsen K.L."/>
        </authorList>
    </citation>
    <scope>NUCLEOTIDE SEQUENCE</scope>
    <source>
        <strain evidence="11">IBT 22155</strain>
    </source>
</reference>
<evidence type="ECO:0000313" key="11">
    <source>
        <dbReference type="EMBL" id="KAJ5121133.1"/>
    </source>
</evidence>
<evidence type="ECO:0000256" key="8">
    <source>
        <dbReference type="ARBA" id="ARBA00023004"/>
    </source>
</evidence>
<evidence type="ECO:0000256" key="6">
    <source>
        <dbReference type="ARBA" id="ARBA00022827"/>
    </source>
</evidence>